<evidence type="ECO:0000313" key="2">
    <source>
        <dbReference type="EMBL" id="RDK05733.1"/>
    </source>
</evidence>
<feature type="domain" description="Acyclic terpene utilisation N-terminal" evidence="1">
    <location>
        <begin position="62"/>
        <end position="396"/>
    </location>
</feature>
<reference evidence="3" key="1">
    <citation type="submission" date="2018-06" db="EMBL/GenBank/DDBJ databases">
        <authorList>
            <person name="Feng T."/>
            <person name="Jeon C.O."/>
        </authorList>
    </citation>
    <scope>NUCLEOTIDE SEQUENCE [LARGE SCALE GENOMIC DNA]</scope>
    <source>
        <strain evidence="3">S23</strain>
    </source>
</reference>
<sequence>MMKEIRIVTPVGMLGYGIPREDFHRAIEAGAQAVIVDSGSTDPGPYQLGLGAMLASPEAYARDLRIILEGIGKRRIPLLIGSAGGSGTARQVNDLIAIIGTIAGDLGRRLKVAAIYADVDASIVRDSLASGHIAPCASAPPLTVADIDASTHIVAQMGAEPILKVLREQPDVDVVVCGRAYDPSPFAAFCMLHGIDAPGTYWHMGKIMECGGVCAEPKGKVILATVREDSFDLTPMSPHERCTPLSVAAHTLYEKTRPDLLAGPGGMLDLTASQYEQIDLQTTRVRGSVFRPSEGYQVKLEGAAVCGYRTIFIGGVRDPILIGQIDPFLERVRARMAGIFPELEGGEARLHFHVYGKHAVMGQQELLRDAVPHEVGVLGEVTAPTQALANAICSATRIGVLHMPYPGQKATAGNFALPLNPPENAIGPVCRFSIYHLMTVDAPDSLFPYRMLEV</sequence>
<proteinExistence type="predicted"/>
<accession>A0A370NJF4</accession>
<name>A0A370NJF4_9BURK</name>
<dbReference type="InterPro" id="IPR010839">
    <property type="entry name" value="AtuA_N"/>
</dbReference>
<gene>
    <name evidence="2" type="ORF">DN412_35355</name>
</gene>
<keyword evidence="3" id="KW-1185">Reference proteome</keyword>
<dbReference type="Proteomes" id="UP000255165">
    <property type="component" value="Unassembled WGS sequence"/>
</dbReference>
<dbReference type="GO" id="GO:0016829">
    <property type="term" value="F:lyase activity"/>
    <property type="evidence" value="ECO:0007669"/>
    <property type="project" value="UniProtKB-KW"/>
</dbReference>
<keyword evidence="2" id="KW-0456">Lyase</keyword>
<dbReference type="EMBL" id="QKWJ01000085">
    <property type="protein sequence ID" value="RDK05733.1"/>
    <property type="molecule type" value="Genomic_DNA"/>
</dbReference>
<evidence type="ECO:0000313" key="3">
    <source>
        <dbReference type="Proteomes" id="UP000255165"/>
    </source>
</evidence>
<organism evidence="2 3">
    <name type="scientific">Cupriavidus lacunae</name>
    <dbReference type="NCBI Taxonomy" id="2666307"/>
    <lineage>
        <taxon>Bacteria</taxon>
        <taxon>Pseudomonadati</taxon>
        <taxon>Pseudomonadota</taxon>
        <taxon>Betaproteobacteria</taxon>
        <taxon>Burkholderiales</taxon>
        <taxon>Burkholderiaceae</taxon>
        <taxon>Cupriavidus</taxon>
    </lineage>
</organism>
<evidence type="ECO:0000259" key="1">
    <source>
        <dbReference type="Pfam" id="PF07287"/>
    </source>
</evidence>
<comment type="caution">
    <text evidence="2">The sequence shown here is derived from an EMBL/GenBank/DDBJ whole genome shotgun (WGS) entry which is preliminary data.</text>
</comment>
<dbReference type="Pfam" id="PF07287">
    <property type="entry name" value="AtuA"/>
    <property type="match status" value="1"/>
</dbReference>
<dbReference type="AlphaFoldDB" id="A0A370NJF4"/>
<protein>
    <submittedName>
        <fullName evidence="2">3-methylaspartate ammonia-lyase</fullName>
    </submittedName>
</protein>